<proteinExistence type="predicted"/>
<name>A0A3N9X3W5_9ACTN</name>
<feature type="compositionally biased region" description="Acidic residues" evidence="1">
    <location>
        <begin position="10"/>
        <end position="20"/>
    </location>
</feature>
<evidence type="ECO:0000313" key="2">
    <source>
        <dbReference type="EMBL" id="RQX07692.1"/>
    </source>
</evidence>
<keyword evidence="2" id="KW-0547">Nucleotide-binding</keyword>
<reference evidence="2 3" key="1">
    <citation type="submission" date="2018-05" db="EMBL/GenBank/DDBJ databases">
        <title>Micromonospora from Atacama Desert.</title>
        <authorList>
            <person name="Carro L."/>
            <person name="Goodfellow M."/>
            <person name="Klenk H.-P."/>
        </authorList>
    </citation>
    <scope>NUCLEOTIDE SEQUENCE [LARGE SCALE GENOMIC DNA]</scope>
    <source>
        <strain evidence="2 3">LB32</strain>
    </source>
</reference>
<dbReference type="EMBL" id="QGSY01000216">
    <property type="protein sequence ID" value="RQX07692.1"/>
    <property type="molecule type" value="Genomic_DNA"/>
</dbReference>
<protein>
    <submittedName>
        <fullName evidence="2">ATP-binding protein</fullName>
    </submittedName>
</protein>
<feature type="compositionally biased region" description="Low complexity" evidence="1">
    <location>
        <begin position="56"/>
        <end position="85"/>
    </location>
</feature>
<feature type="compositionally biased region" description="Pro residues" evidence="1">
    <location>
        <begin position="91"/>
        <end position="100"/>
    </location>
</feature>
<sequence>PANGRNEESATPDEPDDELDGLPRRVRRRTPTAQPRSTVTDTPSPRSPEEVRQVMAALQAGTARGRATAITPTASTGPTASTDPAVQAVPTDPPTTPEPPTVTERDA</sequence>
<evidence type="ECO:0000256" key="1">
    <source>
        <dbReference type="SAM" id="MobiDB-lite"/>
    </source>
</evidence>
<keyword evidence="3" id="KW-1185">Reference proteome</keyword>
<accession>A0A3N9X3W5</accession>
<feature type="region of interest" description="Disordered" evidence="1">
    <location>
        <begin position="1"/>
        <end position="107"/>
    </location>
</feature>
<dbReference type="GO" id="GO:0005524">
    <property type="term" value="F:ATP binding"/>
    <property type="evidence" value="ECO:0007669"/>
    <property type="project" value="UniProtKB-KW"/>
</dbReference>
<gene>
    <name evidence="2" type="ORF">DLJ58_20890</name>
</gene>
<dbReference type="AlphaFoldDB" id="A0A3N9X3W5"/>
<organism evidence="2 3">
    <name type="scientific">Micromonospora arida</name>
    <dbReference type="NCBI Taxonomy" id="2203715"/>
    <lineage>
        <taxon>Bacteria</taxon>
        <taxon>Bacillati</taxon>
        <taxon>Actinomycetota</taxon>
        <taxon>Actinomycetes</taxon>
        <taxon>Micromonosporales</taxon>
        <taxon>Micromonosporaceae</taxon>
        <taxon>Micromonospora</taxon>
    </lineage>
</organism>
<feature type="non-terminal residue" evidence="2">
    <location>
        <position position="1"/>
    </location>
</feature>
<feature type="compositionally biased region" description="Polar residues" evidence="1">
    <location>
        <begin position="31"/>
        <end position="44"/>
    </location>
</feature>
<comment type="caution">
    <text evidence="2">The sequence shown here is derived from an EMBL/GenBank/DDBJ whole genome shotgun (WGS) entry which is preliminary data.</text>
</comment>
<keyword evidence="2" id="KW-0067">ATP-binding</keyword>
<evidence type="ECO:0000313" key="3">
    <source>
        <dbReference type="Proteomes" id="UP000266889"/>
    </source>
</evidence>
<dbReference type="Proteomes" id="UP000266889">
    <property type="component" value="Unassembled WGS sequence"/>
</dbReference>